<keyword evidence="4 8" id="KW-0812">Transmembrane</keyword>
<keyword evidence="7" id="KW-0479">Metal-binding</keyword>
<gene>
    <name evidence="9" type="ORF">Dace_0182</name>
</gene>
<dbReference type="PANTHER" id="PTHR20855:SF3">
    <property type="entry name" value="LD03007P"/>
    <property type="match status" value="1"/>
</dbReference>
<keyword evidence="6 8" id="KW-0472">Membrane</keyword>
<dbReference type="AlphaFoldDB" id="Q1JVY4"/>
<comment type="subcellular location">
    <subcellularLocation>
        <location evidence="1">Cell membrane</location>
        <topology evidence="1">Multi-pass membrane protein</topology>
    </subcellularLocation>
</comment>
<feature type="binding site" evidence="7">
    <location>
        <position position="192"/>
    </location>
    <ligand>
        <name>Zn(2+)</name>
        <dbReference type="ChEBI" id="CHEBI:29105"/>
    </ligand>
</feature>
<sequence length="219" mass="24548">MKTPSPATRYTVAEELANSLTHAVGTLLSIAALAVLVFYTIKQGSIWHITSASIFGASLTFLYVSSTCYHLLRHPQKKARLRIFDHIAILLLIAGTYTPFTLITLHGAWGWSLFAAVWALAISGIFIEFSQLRYRRQFSIALYVAMGWMIVMAIKPLLDALPSTGFILLLGGGLSYTLGINFYLWRRLPYHHAIWHLFVLAGSILHFYAVFLYVLPKAV</sequence>
<keyword evidence="10" id="KW-1185">Reference proteome</keyword>
<evidence type="ECO:0000256" key="4">
    <source>
        <dbReference type="ARBA" id="ARBA00022692"/>
    </source>
</evidence>
<feature type="transmembrane region" description="Helical" evidence="8">
    <location>
        <begin position="47"/>
        <end position="72"/>
    </location>
</feature>
<feature type="binding site" evidence="7">
    <location>
        <position position="70"/>
    </location>
    <ligand>
        <name>Zn(2+)</name>
        <dbReference type="ChEBI" id="CHEBI:29105"/>
    </ligand>
</feature>
<evidence type="ECO:0000256" key="1">
    <source>
        <dbReference type="ARBA" id="ARBA00004651"/>
    </source>
</evidence>
<accession>Q1JVY4</accession>
<dbReference type="Pfam" id="PF03006">
    <property type="entry name" value="HlyIII"/>
    <property type="match status" value="1"/>
</dbReference>
<dbReference type="EMBL" id="AAEW02000028">
    <property type="protein sequence ID" value="EAT14421.1"/>
    <property type="molecule type" value="Genomic_DNA"/>
</dbReference>
<proteinExistence type="inferred from homology"/>
<dbReference type="NCBIfam" id="TIGR01065">
    <property type="entry name" value="hlyIII"/>
    <property type="match status" value="1"/>
</dbReference>
<name>Q1JVY4_DESA6</name>
<evidence type="ECO:0000256" key="8">
    <source>
        <dbReference type="SAM" id="Phobius"/>
    </source>
</evidence>
<dbReference type="GO" id="GO:0140911">
    <property type="term" value="F:pore-forming activity"/>
    <property type="evidence" value="ECO:0007669"/>
    <property type="project" value="InterPro"/>
</dbReference>
<reference evidence="9" key="1">
    <citation type="submission" date="2006-05" db="EMBL/GenBank/DDBJ databases">
        <title>Annotation of the draft genome assembly of Desulfuromonas acetoxidans DSM 684.</title>
        <authorList>
            <consortium name="US DOE Joint Genome Institute (JGI-ORNL)"/>
            <person name="Larimer F."/>
            <person name="Land M."/>
            <person name="Hauser L."/>
        </authorList>
    </citation>
    <scope>NUCLEOTIDE SEQUENCE [LARGE SCALE GENOMIC DNA]</scope>
    <source>
        <strain evidence="9">DSM 684</strain>
    </source>
</reference>
<feature type="transmembrane region" description="Helical" evidence="8">
    <location>
        <begin position="140"/>
        <end position="158"/>
    </location>
</feature>
<feature type="transmembrane region" description="Helical" evidence="8">
    <location>
        <begin position="20"/>
        <end position="41"/>
    </location>
</feature>
<comment type="caution">
    <text evidence="9">The sequence shown here is derived from an EMBL/GenBank/DDBJ whole genome shotgun (WGS) entry which is preliminary data.</text>
</comment>
<reference evidence="9" key="2">
    <citation type="submission" date="2006-05" db="EMBL/GenBank/DDBJ databases">
        <title>Sequencing of the draft genome and assembly of Desulfuromonas acetoxidans DSM 684.</title>
        <authorList>
            <consortium name="US DOE Joint Genome Institute (JGI-PGF)"/>
            <person name="Copeland A."/>
            <person name="Lucas S."/>
            <person name="Lapidus A."/>
            <person name="Barry K."/>
            <person name="Detter J.C."/>
            <person name="Glavina del Rio T."/>
            <person name="Hammon N."/>
            <person name="Israni S."/>
            <person name="Dalin E."/>
            <person name="Tice H."/>
            <person name="Bruce D."/>
            <person name="Pitluck S."/>
            <person name="Richardson P."/>
        </authorList>
    </citation>
    <scope>NUCLEOTIDE SEQUENCE [LARGE SCALE GENOMIC DNA]</scope>
    <source>
        <strain evidence="9">DSM 684</strain>
    </source>
</reference>
<feature type="binding site" evidence="7">
    <location>
        <position position="196"/>
    </location>
    <ligand>
        <name>Zn(2+)</name>
        <dbReference type="ChEBI" id="CHEBI:29105"/>
    </ligand>
</feature>
<dbReference type="GO" id="GO:0005886">
    <property type="term" value="C:plasma membrane"/>
    <property type="evidence" value="ECO:0007669"/>
    <property type="project" value="UniProtKB-SubCell"/>
</dbReference>
<dbReference type="InterPro" id="IPR005744">
    <property type="entry name" value="Hy-lIII"/>
</dbReference>
<dbReference type="OrthoDB" id="9813689at2"/>
<feature type="transmembrane region" description="Helical" evidence="8">
    <location>
        <begin position="197"/>
        <end position="215"/>
    </location>
</feature>
<evidence type="ECO:0000256" key="2">
    <source>
        <dbReference type="ARBA" id="ARBA00008488"/>
    </source>
</evidence>
<feature type="transmembrane region" description="Helical" evidence="8">
    <location>
        <begin position="109"/>
        <end position="128"/>
    </location>
</feature>
<dbReference type="Proteomes" id="UP000005695">
    <property type="component" value="Unassembled WGS sequence"/>
</dbReference>
<keyword evidence="7" id="KW-0862">Zinc</keyword>
<feature type="transmembrane region" description="Helical" evidence="8">
    <location>
        <begin position="84"/>
        <end position="103"/>
    </location>
</feature>
<evidence type="ECO:0000256" key="6">
    <source>
        <dbReference type="ARBA" id="ARBA00023136"/>
    </source>
</evidence>
<protein>
    <submittedName>
        <fullName evidence="9">Channel protein, hemolysin III family</fullName>
    </submittedName>
</protein>
<comment type="similarity">
    <text evidence="2">Belongs to the UPF0073 (Hly-III) family.</text>
</comment>
<evidence type="ECO:0000313" key="9">
    <source>
        <dbReference type="EMBL" id="EAT14421.1"/>
    </source>
</evidence>
<dbReference type="RefSeq" id="WP_006002809.1">
    <property type="nucleotide sequence ID" value="NZ_AAEW02000028.1"/>
</dbReference>
<evidence type="ECO:0000256" key="7">
    <source>
        <dbReference type="PIRSR" id="PIRSR604254-1"/>
    </source>
</evidence>
<evidence type="ECO:0000256" key="5">
    <source>
        <dbReference type="ARBA" id="ARBA00022989"/>
    </source>
</evidence>
<evidence type="ECO:0000256" key="3">
    <source>
        <dbReference type="ARBA" id="ARBA00022475"/>
    </source>
</evidence>
<evidence type="ECO:0000313" key="10">
    <source>
        <dbReference type="Proteomes" id="UP000005695"/>
    </source>
</evidence>
<dbReference type="PANTHER" id="PTHR20855">
    <property type="entry name" value="ADIPOR/PROGESTIN RECEPTOR-RELATED"/>
    <property type="match status" value="1"/>
</dbReference>
<keyword evidence="3" id="KW-1003">Cell membrane</keyword>
<feature type="transmembrane region" description="Helical" evidence="8">
    <location>
        <begin position="164"/>
        <end position="185"/>
    </location>
</feature>
<organism evidence="9 10">
    <name type="scientific">Desulfuromonas acetoxidans (strain DSM 684 / 11070)</name>
    <dbReference type="NCBI Taxonomy" id="281689"/>
    <lineage>
        <taxon>Bacteria</taxon>
        <taxon>Pseudomonadati</taxon>
        <taxon>Thermodesulfobacteriota</taxon>
        <taxon>Desulfuromonadia</taxon>
        <taxon>Desulfuromonadales</taxon>
        <taxon>Desulfuromonadaceae</taxon>
        <taxon>Desulfuromonas</taxon>
    </lineage>
</organism>
<dbReference type="InterPro" id="IPR004254">
    <property type="entry name" value="AdipoR/HlyIII-related"/>
</dbReference>
<keyword evidence="5 8" id="KW-1133">Transmembrane helix</keyword>
<dbReference type="GO" id="GO:0046872">
    <property type="term" value="F:metal ion binding"/>
    <property type="evidence" value="ECO:0007669"/>
    <property type="project" value="UniProtKB-KW"/>
</dbReference>